<dbReference type="PANTHER" id="PTHR37258:SF1">
    <property type="entry name" value="FANTOM PROTEIN"/>
    <property type="match status" value="1"/>
</dbReference>
<evidence type="ECO:0000313" key="2">
    <source>
        <dbReference type="EMBL" id="KAG9455235.1"/>
    </source>
</evidence>
<proteinExistence type="predicted"/>
<gene>
    <name evidence="2" type="ORF">H6P81_008139</name>
</gene>
<dbReference type="AlphaFoldDB" id="A0AAV7F266"/>
<organism evidence="2 3">
    <name type="scientific">Aristolochia fimbriata</name>
    <name type="common">White veined hardy Dutchman's pipe vine</name>
    <dbReference type="NCBI Taxonomy" id="158543"/>
    <lineage>
        <taxon>Eukaryota</taxon>
        <taxon>Viridiplantae</taxon>
        <taxon>Streptophyta</taxon>
        <taxon>Embryophyta</taxon>
        <taxon>Tracheophyta</taxon>
        <taxon>Spermatophyta</taxon>
        <taxon>Magnoliopsida</taxon>
        <taxon>Magnoliidae</taxon>
        <taxon>Piperales</taxon>
        <taxon>Aristolochiaceae</taxon>
        <taxon>Aristolochia</taxon>
    </lineage>
</organism>
<keyword evidence="3" id="KW-1185">Reference proteome</keyword>
<evidence type="ECO:0000313" key="3">
    <source>
        <dbReference type="Proteomes" id="UP000825729"/>
    </source>
</evidence>
<dbReference type="Proteomes" id="UP000825729">
    <property type="component" value="Unassembled WGS sequence"/>
</dbReference>
<evidence type="ECO:0000256" key="1">
    <source>
        <dbReference type="SAM" id="MobiDB-lite"/>
    </source>
</evidence>
<feature type="compositionally biased region" description="Basic residues" evidence="1">
    <location>
        <begin position="217"/>
        <end position="228"/>
    </location>
</feature>
<feature type="compositionally biased region" description="Basic and acidic residues" evidence="1">
    <location>
        <begin position="270"/>
        <end position="288"/>
    </location>
</feature>
<comment type="caution">
    <text evidence="2">The sequence shown here is derived from an EMBL/GenBank/DDBJ whole genome shotgun (WGS) entry which is preliminary data.</text>
</comment>
<reference evidence="2 3" key="1">
    <citation type="submission" date="2021-07" db="EMBL/GenBank/DDBJ databases">
        <title>The Aristolochia fimbriata genome: insights into angiosperm evolution, floral development and chemical biosynthesis.</title>
        <authorList>
            <person name="Jiao Y."/>
        </authorList>
    </citation>
    <scope>NUCLEOTIDE SEQUENCE [LARGE SCALE GENOMIC DNA]</scope>
    <source>
        <strain evidence="2">IBCAS-2021</strain>
        <tissue evidence="2">Leaf</tissue>
    </source>
</reference>
<dbReference type="PANTHER" id="PTHR37258">
    <property type="entry name" value="FANTOM PROTEIN"/>
    <property type="match status" value="1"/>
</dbReference>
<sequence>MLCSIKSNSDWLHRLRASKGFPAESALDLENFLSSSPNPDPLLESRTSASIPSADDSKRAASLPEMKSKNSVAQHSCEKDQWVDIMNNVLAELFNMGGRDYPKMQALKSARKQPNPKICVISTSTSMQDSCMLEGQIPAMSPSSADNSVAEAKDGGKESGFVEAEEEISQAVGADVDSDLFSRTVVTIIDTSAPNWKSEKLLLRKKNVWKIRDKKRKLVDTSRKKRKLERSGPSGGCKKKPKKRNLLQSNEASSDCKRREVQLQLSGGKHSHDDKKETCRSMQDDRSRFTKRVQSCRSSQKLAKRDVSAVHIKPIPTSKKNGAHSKMNIKDKH</sequence>
<dbReference type="EMBL" id="JAINDJ010000003">
    <property type="protein sequence ID" value="KAG9455235.1"/>
    <property type="molecule type" value="Genomic_DNA"/>
</dbReference>
<protein>
    <submittedName>
        <fullName evidence="2">Uncharacterized protein</fullName>
    </submittedName>
</protein>
<feature type="compositionally biased region" description="Polar residues" evidence="1">
    <location>
        <begin position="292"/>
        <end position="301"/>
    </location>
</feature>
<name>A0AAV7F266_ARIFI</name>
<feature type="region of interest" description="Disordered" evidence="1">
    <location>
        <begin position="35"/>
        <end position="72"/>
    </location>
</feature>
<accession>A0AAV7F266</accession>
<feature type="region of interest" description="Disordered" evidence="1">
    <location>
        <begin position="217"/>
        <end position="333"/>
    </location>
</feature>